<comment type="caution">
    <text evidence="1">The sequence shown here is derived from an EMBL/GenBank/DDBJ whole genome shotgun (WGS) entry which is preliminary data.</text>
</comment>
<dbReference type="Proteomes" id="UP001431449">
    <property type="component" value="Unassembled WGS sequence"/>
</dbReference>
<sequence length="78" mass="8811">MSQVPLRLDESTQGNHWLQQCKAAGAKWDKLEASELQALDGSERALANLIRDRYSLSRAEAEHQVASFFCPRLPASRR</sequence>
<dbReference type="InterPro" id="IPR036629">
    <property type="entry name" value="YjbJ_sf"/>
</dbReference>
<dbReference type="SUPFAM" id="SSF69047">
    <property type="entry name" value="Hypothetical protein YjbJ"/>
    <property type="match status" value="1"/>
</dbReference>
<evidence type="ECO:0000313" key="2">
    <source>
        <dbReference type="Proteomes" id="UP001431449"/>
    </source>
</evidence>
<accession>A0ABT0GET9</accession>
<name>A0ABT0GET9_9GAMM</name>
<gene>
    <name evidence="1" type="ORF">M0G41_05150</name>
</gene>
<dbReference type="EMBL" id="JALNMH010000003">
    <property type="protein sequence ID" value="MCK7593056.1"/>
    <property type="molecule type" value="Genomic_DNA"/>
</dbReference>
<protein>
    <recommendedName>
        <fullName evidence="3">General stress protein CsbD</fullName>
    </recommendedName>
</protein>
<proteinExistence type="predicted"/>
<dbReference type="RefSeq" id="WP_248206026.1">
    <property type="nucleotide sequence ID" value="NZ_JALNMH010000003.1"/>
</dbReference>
<keyword evidence="2" id="KW-1185">Reference proteome</keyword>
<organism evidence="1 2">
    <name type="scientific">Pseudomarimonas salicorniae</name>
    <dbReference type="NCBI Taxonomy" id="2933270"/>
    <lineage>
        <taxon>Bacteria</taxon>
        <taxon>Pseudomonadati</taxon>
        <taxon>Pseudomonadota</taxon>
        <taxon>Gammaproteobacteria</taxon>
        <taxon>Lysobacterales</taxon>
        <taxon>Lysobacteraceae</taxon>
        <taxon>Pseudomarimonas</taxon>
    </lineage>
</organism>
<evidence type="ECO:0000313" key="1">
    <source>
        <dbReference type="EMBL" id="MCK7593056.1"/>
    </source>
</evidence>
<reference evidence="1" key="1">
    <citation type="submission" date="2022-04" db="EMBL/GenBank/DDBJ databases">
        <title>Lysobacter sp. CAU 1642 isolated from sea sand.</title>
        <authorList>
            <person name="Kim W."/>
        </authorList>
    </citation>
    <scope>NUCLEOTIDE SEQUENCE</scope>
    <source>
        <strain evidence="1">CAU 1642</strain>
    </source>
</reference>
<dbReference type="Gene3D" id="1.10.1470.10">
    <property type="entry name" value="YjbJ"/>
    <property type="match status" value="1"/>
</dbReference>
<evidence type="ECO:0008006" key="3">
    <source>
        <dbReference type="Google" id="ProtNLM"/>
    </source>
</evidence>